<evidence type="ECO:0000313" key="6">
    <source>
        <dbReference type="Proteomes" id="UP000602076"/>
    </source>
</evidence>
<name>A0A927CU08_9BACI</name>
<feature type="domain" description="Prohead serine protease" evidence="4">
    <location>
        <begin position="40"/>
        <end position="162"/>
    </location>
</feature>
<dbReference type="AlphaFoldDB" id="A0A927CU08"/>
<keyword evidence="1" id="KW-1188">Viral release from host cell</keyword>
<evidence type="ECO:0000256" key="1">
    <source>
        <dbReference type="ARBA" id="ARBA00022612"/>
    </source>
</evidence>
<organism evidence="5 6">
    <name type="scientific">Peribacillus faecalis</name>
    <dbReference type="NCBI Taxonomy" id="2772559"/>
    <lineage>
        <taxon>Bacteria</taxon>
        <taxon>Bacillati</taxon>
        <taxon>Bacillota</taxon>
        <taxon>Bacilli</taxon>
        <taxon>Bacillales</taxon>
        <taxon>Bacillaceae</taxon>
        <taxon>Peribacillus</taxon>
    </lineage>
</organism>
<proteinExistence type="predicted"/>
<dbReference type="GO" id="GO:0008233">
    <property type="term" value="F:peptidase activity"/>
    <property type="evidence" value="ECO:0007669"/>
    <property type="project" value="UniProtKB-KW"/>
</dbReference>
<accession>A0A927CU08</accession>
<comment type="caution">
    <text evidence="5">The sequence shown here is derived from an EMBL/GenBank/DDBJ whole genome shotgun (WGS) entry which is preliminary data.</text>
</comment>
<dbReference type="Proteomes" id="UP000602076">
    <property type="component" value="Unassembled WGS sequence"/>
</dbReference>
<dbReference type="GO" id="GO:0006508">
    <property type="term" value="P:proteolysis"/>
    <property type="evidence" value="ECO:0007669"/>
    <property type="project" value="UniProtKB-KW"/>
</dbReference>
<dbReference type="RefSeq" id="WP_190996727.1">
    <property type="nucleotide sequence ID" value="NZ_JACXSI010000003.1"/>
</dbReference>
<protein>
    <submittedName>
        <fullName evidence="5">HK97 family phage prohead protease</fullName>
    </submittedName>
</protein>
<keyword evidence="3" id="KW-0378">Hydrolase</keyword>
<reference evidence="5" key="1">
    <citation type="submission" date="2020-09" db="EMBL/GenBank/DDBJ databases">
        <title>Bacillus faecalis sp. nov., a moderately halophilic bacterium isolated from cow faeces.</title>
        <authorList>
            <person name="Jiang L."/>
            <person name="Lee J."/>
        </authorList>
    </citation>
    <scope>NUCLEOTIDE SEQUENCE</scope>
    <source>
        <strain evidence="5">AGMB 02131</strain>
    </source>
</reference>
<sequence length="182" mass="21283">MENIKISHEIRSINENKITMFIPTNTNSKVLYHPKHKVSFVEQIDHQGMMTALKENPKGLKVHLEHNKLINIAKRVEYREVENGIEFDVVLNEGCDELRKKVEANELQVSFGFKALEDTWNKAMNLYHRVVEKLELFEISLVENPAYASSFAECRSLDEMLMEEQRVRIKAKYHLLKLKGDL</sequence>
<keyword evidence="6" id="KW-1185">Reference proteome</keyword>
<dbReference type="Pfam" id="PF04586">
    <property type="entry name" value="Peptidase_S78"/>
    <property type="match status" value="1"/>
</dbReference>
<keyword evidence="2 5" id="KW-0645">Protease</keyword>
<dbReference type="EMBL" id="JACXSI010000003">
    <property type="protein sequence ID" value="MBD3107179.1"/>
    <property type="molecule type" value="Genomic_DNA"/>
</dbReference>
<gene>
    <name evidence="5" type="ORF">IEO70_02200</name>
</gene>
<evidence type="ECO:0000256" key="2">
    <source>
        <dbReference type="ARBA" id="ARBA00022670"/>
    </source>
</evidence>
<evidence type="ECO:0000259" key="4">
    <source>
        <dbReference type="Pfam" id="PF04586"/>
    </source>
</evidence>
<evidence type="ECO:0000313" key="5">
    <source>
        <dbReference type="EMBL" id="MBD3107179.1"/>
    </source>
</evidence>
<evidence type="ECO:0000256" key="3">
    <source>
        <dbReference type="ARBA" id="ARBA00022801"/>
    </source>
</evidence>
<dbReference type="InterPro" id="IPR054613">
    <property type="entry name" value="Peptidase_S78_dom"/>
</dbReference>